<dbReference type="InterPro" id="IPR039431">
    <property type="entry name" value="Vta1/CALS_N"/>
</dbReference>
<reference evidence="5" key="1">
    <citation type="journal article" date="2020" name="Nat. Commun.">
        <title>Large-scale genome sequencing of mycorrhizal fungi provides insights into the early evolution of symbiotic traits.</title>
        <authorList>
            <person name="Miyauchi S."/>
            <person name="Kiss E."/>
            <person name="Kuo A."/>
            <person name="Drula E."/>
            <person name="Kohler A."/>
            <person name="Sanchez-Garcia M."/>
            <person name="Morin E."/>
            <person name="Andreopoulos B."/>
            <person name="Barry K.W."/>
            <person name="Bonito G."/>
            <person name="Buee M."/>
            <person name="Carver A."/>
            <person name="Chen C."/>
            <person name="Cichocki N."/>
            <person name="Clum A."/>
            <person name="Culley D."/>
            <person name="Crous P.W."/>
            <person name="Fauchery L."/>
            <person name="Girlanda M."/>
            <person name="Hayes R.D."/>
            <person name="Keri Z."/>
            <person name="LaButti K."/>
            <person name="Lipzen A."/>
            <person name="Lombard V."/>
            <person name="Magnuson J."/>
            <person name="Maillard F."/>
            <person name="Murat C."/>
            <person name="Nolan M."/>
            <person name="Ohm R.A."/>
            <person name="Pangilinan J."/>
            <person name="Pereira M.F."/>
            <person name="Perotto S."/>
            <person name="Peter M."/>
            <person name="Pfister S."/>
            <person name="Riley R."/>
            <person name="Sitrit Y."/>
            <person name="Stielow J.B."/>
            <person name="Szollosi G."/>
            <person name="Zifcakova L."/>
            <person name="Stursova M."/>
            <person name="Spatafora J.W."/>
            <person name="Tedersoo L."/>
            <person name="Vaario L.M."/>
            <person name="Yamada A."/>
            <person name="Yan M."/>
            <person name="Wang P."/>
            <person name="Xu J."/>
            <person name="Bruns T."/>
            <person name="Baldrian P."/>
            <person name="Vilgalys R."/>
            <person name="Dunand C."/>
            <person name="Henrissat B."/>
            <person name="Grigoriev I.V."/>
            <person name="Hibbett D."/>
            <person name="Nagy L.G."/>
            <person name="Martin F.M."/>
        </authorList>
    </citation>
    <scope>NUCLEOTIDE SEQUENCE</scope>
    <source>
        <strain evidence="5">UP504</strain>
    </source>
</reference>
<organism evidence="5 6">
    <name type="scientific">Hydnum rufescens UP504</name>
    <dbReference type="NCBI Taxonomy" id="1448309"/>
    <lineage>
        <taxon>Eukaryota</taxon>
        <taxon>Fungi</taxon>
        <taxon>Dikarya</taxon>
        <taxon>Basidiomycota</taxon>
        <taxon>Agaricomycotina</taxon>
        <taxon>Agaricomycetes</taxon>
        <taxon>Cantharellales</taxon>
        <taxon>Hydnaceae</taxon>
        <taxon>Hydnum</taxon>
    </lineage>
</organism>
<feature type="compositionally biased region" description="Low complexity" evidence="3">
    <location>
        <begin position="212"/>
        <end position="223"/>
    </location>
</feature>
<dbReference type="AlphaFoldDB" id="A0A9P6DV43"/>
<gene>
    <name evidence="5" type="ORF">BS47DRAFT_1091098</name>
</gene>
<name>A0A9P6DV43_9AGAM</name>
<dbReference type="InterPro" id="IPR044538">
    <property type="entry name" value="Vta1-like"/>
</dbReference>
<dbReference type="Proteomes" id="UP000886523">
    <property type="component" value="Unassembled WGS sequence"/>
</dbReference>
<dbReference type="OrthoDB" id="391137at2759"/>
<evidence type="ECO:0000313" key="5">
    <source>
        <dbReference type="EMBL" id="KAF9512288.1"/>
    </source>
</evidence>
<evidence type="ECO:0000256" key="3">
    <source>
        <dbReference type="SAM" id="MobiDB-lite"/>
    </source>
</evidence>
<evidence type="ECO:0000256" key="1">
    <source>
        <dbReference type="ARBA" id="ARBA00004308"/>
    </source>
</evidence>
<feature type="region of interest" description="Disordered" evidence="3">
    <location>
        <begin position="212"/>
        <end position="262"/>
    </location>
</feature>
<dbReference type="EMBL" id="MU128989">
    <property type="protein sequence ID" value="KAF9512288.1"/>
    <property type="molecule type" value="Genomic_DNA"/>
</dbReference>
<comment type="caution">
    <text evidence="5">The sequence shown here is derived from an EMBL/GenBank/DDBJ whole genome shotgun (WGS) entry which is preliminary data.</text>
</comment>
<comment type="subcellular location">
    <subcellularLocation>
        <location evidence="1">Endomembrane system</location>
    </subcellularLocation>
</comment>
<dbReference type="PANTHER" id="PTHR46009:SF1">
    <property type="entry name" value="VACUOLAR PROTEIN SORTING-ASSOCIATED PROTEIN VTA1 HOMOLOG"/>
    <property type="match status" value="1"/>
</dbReference>
<evidence type="ECO:0000256" key="2">
    <source>
        <dbReference type="ARBA" id="ARBA00023136"/>
    </source>
</evidence>
<proteinExistence type="predicted"/>
<feature type="compositionally biased region" description="Polar residues" evidence="3">
    <location>
        <begin position="251"/>
        <end position="262"/>
    </location>
</feature>
<dbReference type="GO" id="GO:0005771">
    <property type="term" value="C:multivesicular body"/>
    <property type="evidence" value="ECO:0007669"/>
    <property type="project" value="TreeGrafter"/>
</dbReference>
<evidence type="ECO:0000259" key="4">
    <source>
        <dbReference type="Pfam" id="PF04652"/>
    </source>
</evidence>
<dbReference type="InterPro" id="IPR023175">
    <property type="entry name" value="Vta1/CALS_N_sf"/>
</dbReference>
<feature type="region of interest" description="Disordered" evidence="3">
    <location>
        <begin position="162"/>
        <end position="200"/>
    </location>
</feature>
<keyword evidence="6" id="KW-1185">Reference proteome</keyword>
<accession>A0A9P6DV43</accession>
<dbReference type="GO" id="GO:0032511">
    <property type="term" value="P:late endosome to vacuole transport via multivesicular body sorting pathway"/>
    <property type="evidence" value="ECO:0007669"/>
    <property type="project" value="InterPro"/>
</dbReference>
<sequence>MVLPISQSFTLPELPQPLTHLSPYVQRALELKTKDPIMCYWCLYFSAKHGVAAKGGKECRPFLFDLMDTLEKLKQELKSNDAIATDEAGSAYIENFALKVFNLADNEDRKGKASRSTAKKFLAAANFLELLTIFDVGDQSENEEKIRYSKWKAADIAKAFREGRQPTPGPAGSSFRDMQPSASGAVSPSQQHESLSVFGSIPPSISASPIRASLLPLPSSPNSRPQPLPSPSDLTPISSPPSRTVPLHNVSPPSVSPERTTAAHNNTHDTLPILLRGVGAAPQPPETMNPGGCHRLALLKQEPQL</sequence>
<dbReference type="PANTHER" id="PTHR46009">
    <property type="entry name" value="VACUOLAR PROTEIN SORTING-ASSOCIATED PROTEIN VTA1 HOMOLOG"/>
    <property type="match status" value="1"/>
</dbReference>
<keyword evidence="2" id="KW-0472">Membrane</keyword>
<evidence type="ECO:0000313" key="6">
    <source>
        <dbReference type="Proteomes" id="UP000886523"/>
    </source>
</evidence>
<protein>
    <recommendedName>
        <fullName evidence="4">Vta1/callose synthase N-terminal domain-containing protein</fullName>
    </recommendedName>
</protein>
<dbReference type="Pfam" id="PF04652">
    <property type="entry name" value="Vta1"/>
    <property type="match status" value="1"/>
</dbReference>
<dbReference type="Gene3D" id="1.25.40.270">
    <property type="entry name" value="Vacuolar protein sorting-associated protein vta1"/>
    <property type="match status" value="1"/>
</dbReference>
<feature type="compositionally biased region" description="Polar residues" evidence="3">
    <location>
        <begin position="233"/>
        <end position="242"/>
    </location>
</feature>
<feature type="domain" description="Vta1/callose synthase N-terminal" evidence="4">
    <location>
        <begin position="21"/>
        <end position="162"/>
    </location>
</feature>
<feature type="compositionally biased region" description="Polar residues" evidence="3">
    <location>
        <begin position="180"/>
        <end position="194"/>
    </location>
</feature>